<accession>A0A6C2U3X2</accession>
<evidence type="ECO:0000259" key="1">
    <source>
        <dbReference type="Pfam" id="PF00248"/>
    </source>
</evidence>
<evidence type="ECO:0000313" key="2">
    <source>
        <dbReference type="EMBL" id="VGO14583.1"/>
    </source>
</evidence>
<dbReference type="PANTHER" id="PTHR43312">
    <property type="entry name" value="D-THREO-ALDOSE 1-DEHYDROGENASE"/>
    <property type="match status" value="1"/>
</dbReference>
<dbReference type="Gene3D" id="3.20.20.100">
    <property type="entry name" value="NADP-dependent oxidoreductase domain"/>
    <property type="match status" value="1"/>
</dbReference>
<dbReference type="EMBL" id="CAAHFG010000001">
    <property type="protein sequence ID" value="VGO14583.1"/>
    <property type="molecule type" value="Genomic_DNA"/>
</dbReference>
<dbReference type="InterPro" id="IPR036812">
    <property type="entry name" value="NAD(P)_OxRdtase_dom_sf"/>
</dbReference>
<dbReference type="SUPFAM" id="SSF51430">
    <property type="entry name" value="NAD(P)-linked oxidoreductase"/>
    <property type="match status" value="1"/>
</dbReference>
<reference evidence="2 3" key="1">
    <citation type="submission" date="2019-04" db="EMBL/GenBank/DDBJ databases">
        <authorList>
            <person name="Van Vliet M D."/>
        </authorList>
    </citation>
    <scope>NUCLEOTIDE SEQUENCE [LARGE SCALE GENOMIC DNA]</scope>
    <source>
        <strain evidence="2 3">F1</strain>
    </source>
</reference>
<sequence>MPVLTCGGMRYQQGWDDLDPSKIDPKGQENLEACIHRALELGINHIETARGYGPSEMQLGWVLPKIERDKLMVQTKIGVKESGKELLEVFETSMNYLQLDHVDFLSIHGINTQQDLETCLKKGGCVEAIRQLQKEGRVRHMGFSTHASPEVVSPVCETGEFDYVNLHWYFIYDQLHWPMVRAASKQDMGVFIISPNDKGGMLYHPAEKMKALCAPLTPMQWNDLFCLSRPEVHTLSIGASKPSDFDEHVEAVCKHANDPVVGQIERRIHESLQADLGADWVAHWFEGIPPHTDTPGNINVREILRLWTFAKGLGLTEFAKMRYNLLGNAGEWFAGQKATEIDSRDWSCLAGSRFADRIPALLQEAHELFHEEKEAKRLSES</sequence>
<keyword evidence="3" id="KW-1185">Reference proteome</keyword>
<dbReference type="Proteomes" id="UP000366872">
    <property type="component" value="Unassembled WGS sequence"/>
</dbReference>
<dbReference type="AlphaFoldDB" id="A0A6C2U3X2"/>
<gene>
    <name evidence="2" type="ORF">PDESU_03146</name>
</gene>
<dbReference type="InterPro" id="IPR053135">
    <property type="entry name" value="AKR2_Oxidoreductase"/>
</dbReference>
<protein>
    <recommendedName>
        <fullName evidence="1">NADP-dependent oxidoreductase domain-containing protein</fullName>
    </recommendedName>
</protein>
<evidence type="ECO:0000313" key="3">
    <source>
        <dbReference type="Proteomes" id="UP000366872"/>
    </source>
</evidence>
<organism evidence="2 3">
    <name type="scientific">Pontiella desulfatans</name>
    <dbReference type="NCBI Taxonomy" id="2750659"/>
    <lineage>
        <taxon>Bacteria</taxon>
        <taxon>Pseudomonadati</taxon>
        <taxon>Kiritimatiellota</taxon>
        <taxon>Kiritimatiellia</taxon>
        <taxon>Kiritimatiellales</taxon>
        <taxon>Pontiellaceae</taxon>
        <taxon>Pontiella</taxon>
    </lineage>
</organism>
<proteinExistence type="predicted"/>
<feature type="domain" description="NADP-dependent oxidoreductase" evidence="1">
    <location>
        <begin position="4"/>
        <end position="164"/>
    </location>
</feature>
<dbReference type="InterPro" id="IPR023210">
    <property type="entry name" value="NADP_OxRdtase_dom"/>
</dbReference>
<name>A0A6C2U3X2_PONDE</name>
<dbReference type="Pfam" id="PF00248">
    <property type="entry name" value="Aldo_ket_red"/>
    <property type="match status" value="1"/>
</dbReference>
<dbReference type="PANTHER" id="PTHR43312:SF2">
    <property type="entry name" value="OXIDOREDUCTASE"/>
    <property type="match status" value="1"/>
</dbReference>
<dbReference type="CDD" id="cd19096">
    <property type="entry name" value="AKR_Fe-S_oxidoreductase"/>
    <property type="match status" value="1"/>
</dbReference>